<dbReference type="InterPro" id="IPR029064">
    <property type="entry name" value="Ribosomal_eL30-like_sf"/>
</dbReference>
<gene>
    <name evidence="2" type="ORF">OTU49_016514</name>
</gene>
<comment type="caution">
    <text evidence="2">The sequence shown here is derived from an EMBL/GenBank/DDBJ whole genome shotgun (WGS) entry which is preliminary data.</text>
</comment>
<dbReference type="GO" id="GO:0001650">
    <property type="term" value="C:fibrillar center"/>
    <property type="evidence" value="ECO:0007669"/>
    <property type="project" value="TreeGrafter"/>
</dbReference>
<dbReference type="EMBL" id="JARKIK010000014">
    <property type="protein sequence ID" value="KAK8747653.1"/>
    <property type="molecule type" value="Genomic_DNA"/>
</dbReference>
<evidence type="ECO:0000256" key="1">
    <source>
        <dbReference type="SAM" id="MobiDB-lite"/>
    </source>
</evidence>
<dbReference type="PANTHER" id="PTHR46948:SF1">
    <property type="entry name" value="RIBONUCLEASE P PROTEIN SUBUNIT P38"/>
    <property type="match status" value="1"/>
</dbReference>
<proteinExistence type="predicted"/>
<keyword evidence="3" id="KW-1185">Reference proteome</keyword>
<dbReference type="GO" id="GO:0033204">
    <property type="term" value="F:ribonuclease P RNA binding"/>
    <property type="evidence" value="ECO:0007669"/>
    <property type="project" value="TreeGrafter"/>
</dbReference>
<dbReference type="Gene3D" id="3.30.1330.30">
    <property type="match status" value="1"/>
</dbReference>
<feature type="region of interest" description="Disordered" evidence="1">
    <location>
        <begin position="357"/>
        <end position="415"/>
    </location>
</feature>
<organism evidence="2 3">
    <name type="scientific">Cherax quadricarinatus</name>
    <name type="common">Australian red claw crayfish</name>
    <dbReference type="NCBI Taxonomy" id="27406"/>
    <lineage>
        <taxon>Eukaryota</taxon>
        <taxon>Metazoa</taxon>
        <taxon>Ecdysozoa</taxon>
        <taxon>Arthropoda</taxon>
        <taxon>Crustacea</taxon>
        <taxon>Multicrustacea</taxon>
        <taxon>Malacostraca</taxon>
        <taxon>Eumalacostraca</taxon>
        <taxon>Eucarida</taxon>
        <taxon>Decapoda</taxon>
        <taxon>Pleocyemata</taxon>
        <taxon>Astacidea</taxon>
        <taxon>Parastacoidea</taxon>
        <taxon>Parastacidae</taxon>
        <taxon>Cherax</taxon>
    </lineage>
</organism>
<dbReference type="EMBL" id="JARKIK010000014">
    <property type="protein sequence ID" value="KAK8747652.1"/>
    <property type="molecule type" value="Genomic_DNA"/>
</dbReference>
<evidence type="ECO:0000313" key="3">
    <source>
        <dbReference type="Proteomes" id="UP001445076"/>
    </source>
</evidence>
<accession>A0AAW0XUY2</accession>
<reference evidence="2 3" key="1">
    <citation type="journal article" date="2024" name="BMC Genomics">
        <title>Genome assembly of redclaw crayfish (Cherax quadricarinatus) provides insights into its immune adaptation and hypoxia tolerance.</title>
        <authorList>
            <person name="Liu Z."/>
            <person name="Zheng J."/>
            <person name="Li H."/>
            <person name="Fang K."/>
            <person name="Wang S."/>
            <person name="He J."/>
            <person name="Zhou D."/>
            <person name="Weng S."/>
            <person name="Chi M."/>
            <person name="Gu Z."/>
            <person name="He J."/>
            <person name="Li F."/>
            <person name="Wang M."/>
        </authorList>
    </citation>
    <scope>NUCLEOTIDE SEQUENCE [LARGE SCALE GENOMIC DNA]</scope>
    <source>
        <strain evidence="2">ZL_2023a</strain>
    </source>
</reference>
<dbReference type="PANTHER" id="PTHR46948">
    <property type="entry name" value="RIBONUCLEASE P PROTEIN SUBUNIT P38"/>
    <property type="match status" value="1"/>
</dbReference>
<protein>
    <submittedName>
        <fullName evidence="2">Uncharacterized protein</fullName>
    </submittedName>
</protein>
<dbReference type="GO" id="GO:0004526">
    <property type="term" value="F:ribonuclease P activity"/>
    <property type="evidence" value="ECO:0007669"/>
    <property type="project" value="TreeGrafter"/>
</dbReference>
<dbReference type="EMBL" id="JARKIK010000014">
    <property type="protein sequence ID" value="KAK8747647.1"/>
    <property type="molecule type" value="Genomic_DNA"/>
</dbReference>
<dbReference type="SUPFAM" id="SSF55315">
    <property type="entry name" value="L30e-like"/>
    <property type="match status" value="1"/>
</dbReference>
<feature type="compositionally biased region" description="Polar residues" evidence="1">
    <location>
        <begin position="358"/>
        <end position="367"/>
    </location>
</feature>
<feature type="compositionally biased region" description="Basic residues" evidence="1">
    <location>
        <begin position="375"/>
        <end position="384"/>
    </location>
</feature>
<dbReference type="GO" id="GO:0001682">
    <property type="term" value="P:tRNA 5'-leader removal"/>
    <property type="evidence" value="ECO:0007669"/>
    <property type="project" value="InterPro"/>
</dbReference>
<dbReference type="GO" id="GO:0000172">
    <property type="term" value="C:ribonuclease MRP complex"/>
    <property type="evidence" value="ECO:0007669"/>
    <property type="project" value="InterPro"/>
</dbReference>
<reference evidence="2" key="2">
    <citation type="submission" date="2024-01" db="EMBL/GenBank/DDBJ databases">
        <authorList>
            <person name="He J."/>
            <person name="Wang M."/>
            <person name="Zheng J."/>
            <person name="Liu Z."/>
        </authorList>
    </citation>
    <scope>NUCLEOTIDE SEQUENCE</scope>
    <source>
        <strain evidence="2">ZL_2023a</strain>
        <tissue evidence="2">Muscle</tissue>
    </source>
</reference>
<dbReference type="Proteomes" id="UP001445076">
    <property type="component" value="Unassembled WGS sequence"/>
</dbReference>
<feature type="compositionally biased region" description="Polar residues" evidence="1">
    <location>
        <begin position="390"/>
        <end position="403"/>
    </location>
</feature>
<dbReference type="EMBL" id="JARKIK010000014">
    <property type="protein sequence ID" value="KAK8747649.1"/>
    <property type="molecule type" value="Genomic_DNA"/>
</dbReference>
<dbReference type="GO" id="GO:0005655">
    <property type="term" value="C:nucleolar ribonuclease P complex"/>
    <property type="evidence" value="ECO:0007669"/>
    <property type="project" value="InterPro"/>
</dbReference>
<dbReference type="InterPro" id="IPR042848">
    <property type="entry name" value="Rpp38"/>
</dbReference>
<sequence length="415" mass="47154">MASKPKLAKTLSVSKQRKTIKGVQKPKKNVVKNTLDSPFALDWPVLSTKHEEEIRSLLQMVCSGLKKLSCKPPWKELKKLKGAARKAFRKEYLQNWQESLDTDVVIENRKKEEILSHLIFGYNAVMRALEKDSLAGVFVKKNVEPTFVVKTFLPGCANKCIPLIPLDDLDNLLKNESMLALPHACMVLGLKPSVRDESNRFYPLFAKMCEAVDVHIEDDVNEEFDNRMECIIKNSVTEDKENQTCISSNFLTDEQIQLYHLKRTDKNKRVFIPGEIKEQKIDAVAFGSDFIGFESIKIDVPVQGEQLQLGRESAQLTKLKLKNLEKKGPSFSSLETMDLSNILFIDDKGDQEEDCVKQKSNSLEATASSKMKTSPLKKMKKMKARISPYVSATTKRVKNNQNRKTLRSGKLLNEK</sequence>
<dbReference type="AlphaFoldDB" id="A0AAW0XUY2"/>
<name>A0AAW0XUY2_CHEQU</name>
<evidence type="ECO:0000313" key="2">
    <source>
        <dbReference type="EMBL" id="KAK8747652.1"/>
    </source>
</evidence>